<organism evidence="2 3">
    <name type="scientific">Porphyridium purpureum</name>
    <name type="common">Red alga</name>
    <name type="synonym">Porphyridium cruentum</name>
    <dbReference type="NCBI Taxonomy" id="35688"/>
    <lineage>
        <taxon>Eukaryota</taxon>
        <taxon>Rhodophyta</taxon>
        <taxon>Bangiophyceae</taxon>
        <taxon>Porphyridiales</taxon>
        <taxon>Porphyridiaceae</taxon>
        <taxon>Porphyridium</taxon>
    </lineage>
</organism>
<sequence length="116" mass="13079">MEETQSKDLALYRTCSESTNQMDYEDQSGPGAPPTPQQHQAHVRTAHGAVQHQYQERMMSLQASLKEKRVELNRVRQMQDATARQVGRAAKTFSEPAQFARTIPYGGSRDLTAILM</sequence>
<evidence type="ECO:0000256" key="1">
    <source>
        <dbReference type="SAM" id="MobiDB-lite"/>
    </source>
</evidence>
<name>A0A5J4Z3M5_PORPP</name>
<dbReference type="AlphaFoldDB" id="A0A5J4Z3M5"/>
<accession>A0A5J4Z3M5</accession>
<evidence type="ECO:0000313" key="2">
    <source>
        <dbReference type="EMBL" id="KAA8497514.1"/>
    </source>
</evidence>
<dbReference type="Proteomes" id="UP000324585">
    <property type="component" value="Unassembled WGS sequence"/>
</dbReference>
<proteinExistence type="predicted"/>
<dbReference type="EMBL" id="VRMN01000001">
    <property type="protein sequence ID" value="KAA8497514.1"/>
    <property type="molecule type" value="Genomic_DNA"/>
</dbReference>
<gene>
    <name evidence="2" type="ORF">FVE85_5099</name>
</gene>
<protein>
    <submittedName>
        <fullName evidence="2">Uncharacterized protein</fullName>
    </submittedName>
</protein>
<comment type="caution">
    <text evidence="2">The sequence shown here is derived from an EMBL/GenBank/DDBJ whole genome shotgun (WGS) entry which is preliminary data.</text>
</comment>
<keyword evidence="3" id="KW-1185">Reference proteome</keyword>
<evidence type="ECO:0000313" key="3">
    <source>
        <dbReference type="Proteomes" id="UP000324585"/>
    </source>
</evidence>
<reference evidence="3" key="1">
    <citation type="journal article" date="2019" name="Nat. Commun.">
        <title>Expansion of phycobilisome linker gene families in mesophilic red algae.</title>
        <authorList>
            <person name="Lee J."/>
            <person name="Kim D."/>
            <person name="Bhattacharya D."/>
            <person name="Yoon H.S."/>
        </authorList>
    </citation>
    <scope>NUCLEOTIDE SEQUENCE [LARGE SCALE GENOMIC DNA]</scope>
    <source>
        <strain evidence="3">CCMP 1328</strain>
    </source>
</reference>
<feature type="region of interest" description="Disordered" evidence="1">
    <location>
        <begin position="17"/>
        <end position="49"/>
    </location>
</feature>